<comment type="caution">
    <text evidence="1">The sequence shown here is derived from an EMBL/GenBank/DDBJ whole genome shotgun (WGS) entry which is preliminary data.</text>
</comment>
<evidence type="ECO:0000313" key="2">
    <source>
        <dbReference type="Proteomes" id="UP000634136"/>
    </source>
</evidence>
<sequence>MAALHGIEQRSGLTRFLDGTIHPFLQYDFGNRSYLVLQYGCTERSDQIQPSCSRNHISHCDEQHMDPNLREVSLMVLREGVSENTAEATLISADPCEVDAFRPTSFVRVASSILSSRCQTLCGIELLLQGQKNEQIHLLGEENPEAAIDSTEEKSLLSSLHLLAF</sequence>
<keyword evidence="2" id="KW-1185">Reference proteome</keyword>
<name>A0A835CBT3_9FABA</name>
<gene>
    <name evidence="1" type="ORF">G2W53_010825</name>
</gene>
<reference evidence="1" key="1">
    <citation type="submission" date="2020-09" db="EMBL/GenBank/DDBJ databases">
        <title>Genome-Enabled Discovery of Anthraquinone Biosynthesis in Senna tora.</title>
        <authorList>
            <person name="Kang S.-H."/>
            <person name="Pandey R.P."/>
            <person name="Lee C.-M."/>
            <person name="Sim J.-S."/>
            <person name="Jeong J.-T."/>
            <person name="Choi B.-S."/>
            <person name="Jung M."/>
            <person name="Ginzburg D."/>
            <person name="Zhao K."/>
            <person name="Won S.Y."/>
            <person name="Oh T.-J."/>
            <person name="Yu Y."/>
            <person name="Kim N.-H."/>
            <person name="Lee O.R."/>
            <person name="Lee T.-H."/>
            <person name="Bashyal P."/>
            <person name="Kim T.-S."/>
            <person name="Lee W.-H."/>
            <person name="Kawkins C."/>
            <person name="Kim C.-K."/>
            <person name="Kim J.S."/>
            <person name="Ahn B.O."/>
            <person name="Rhee S.Y."/>
            <person name="Sohng J.K."/>
        </authorList>
    </citation>
    <scope>NUCLEOTIDE SEQUENCE</scope>
    <source>
        <tissue evidence="1">Leaf</tissue>
    </source>
</reference>
<protein>
    <submittedName>
        <fullName evidence="1">Uncharacterized protein</fullName>
    </submittedName>
</protein>
<dbReference type="AlphaFoldDB" id="A0A835CBT3"/>
<organism evidence="1 2">
    <name type="scientific">Senna tora</name>
    <dbReference type="NCBI Taxonomy" id="362788"/>
    <lineage>
        <taxon>Eukaryota</taxon>
        <taxon>Viridiplantae</taxon>
        <taxon>Streptophyta</taxon>
        <taxon>Embryophyta</taxon>
        <taxon>Tracheophyta</taxon>
        <taxon>Spermatophyta</taxon>
        <taxon>Magnoliopsida</taxon>
        <taxon>eudicotyledons</taxon>
        <taxon>Gunneridae</taxon>
        <taxon>Pentapetalae</taxon>
        <taxon>rosids</taxon>
        <taxon>fabids</taxon>
        <taxon>Fabales</taxon>
        <taxon>Fabaceae</taxon>
        <taxon>Caesalpinioideae</taxon>
        <taxon>Cassia clade</taxon>
        <taxon>Senna</taxon>
    </lineage>
</organism>
<accession>A0A835CBT3</accession>
<dbReference type="EMBL" id="JAAIUW010000004">
    <property type="protein sequence ID" value="KAF7835966.1"/>
    <property type="molecule type" value="Genomic_DNA"/>
</dbReference>
<proteinExistence type="predicted"/>
<evidence type="ECO:0000313" key="1">
    <source>
        <dbReference type="EMBL" id="KAF7835966.1"/>
    </source>
</evidence>
<dbReference type="Proteomes" id="UP000634136">
    <property type="component" value="Unassembled WGS sequence"/>
</dbReference>